<comment type="caution">
    <text evidence="9">The sequence shown here is derived from an EMBL/GenBank/DDBJ whole genome shotgun (WGS) entry which is preliminary data.</text>
</comment>
<dbReference type="SUPFAM" id="SSF103506">
    <property type="entry name" value="Mitochondrial carrier"/>
    <property type="match status" value="1"/>
</dbReference>
<keyword evidence="4" id="KW-0677">Repeat</keyword>
<dbReference type="Pfam" id="PF00153">
    <property type="entry name" value="Mito_carr"/>
    <property type="match status" value="3"/>
</dbReference>
<name>D3BDG1_HETP5</name>
<feature type="repeat" description="Solcar" evidence="6">
    <location>
        <begin position="6"/>
        <end position="95"/>
    </location>
</feature>
<dbReference type="InterPro" id="IPR023395">
    <property type="entry name" value="MCP_dom_sf"/>
</dbReference>
<comment type="similarity">
    <text evidence="7">Belongs to the mitochondrial carrier (TC 2.A.29) family.</text>
</comment>
<dbReference type="AlphaFoldDB" id="D3BDG1"/>
<evidence type="ECO:0000256" key="5">
    <source>
        <dbReference type="ARBA" id="ARBA00023136"/>
    </source>
</evidence>
<dbReference type="GeneID" id="31362026"/>
<keyword evidence="5 6" id="KW-0472">Membrane</keyword>
<dbReference type="GO" id="GO:0055085">
    <property type="term" value="P:transmembrane transport"/>
    <property type="evidence" value="ECO:0007669"/>
    <property type="project" value="InterPro"/>
</dbReference>
<dbReference type="Proteomes" id="UP000001396">
    <property type="component" value="Unassembled WGS sequence"/>
</dbReference>
<dbReference type="Gene3D" id="1.50.40.10">
    <property type="entry name" value="Mitochondrial carrier domain"/>
    <property type="match status" value="1"/>
</dbReference>
<keyword evidence="2 7" id="KW-0813">Transport</keyword>
<accession>D3BDG1</accession>
<feature type="transmembrane region" description="Helical" evidence="8">
    <location>
        <begin position="232"/>
        <end position="253"/>
    </location>
</feature>
<evidence type="ECO:0000256" key="6">
    <source>
        <dbReference type="PROSITE-ProRule" id="PRU00282"/>
    </source>
</evidence>
<feature type="repeat" description="Solcar" evidence="6">
    <location>
        <begin position="230"/>
        <end position="319"/>
    </location>
</feature>
<evidence type="ECO:0000256" key="3">
    <source>
        <dbReference type="ARBA" id="ARBA00022692"/>
    </source>
</evidence>
<keyword evidence="8" id="KW-1133">Transmembrane helix</keyword>
<keyword evidence="10" id="KW-1185">Reference proteome</keyword>
<evidence type="ECO:0000256" key="8">
    <source>
        <dbReference type="SAM" id="Phobius"/>
    </source>
</evidence>
<dbReference type="OMA" id="ESPPFQE"/>
<dbReference type="InParanoid" id="D3BDG1"/>
<keyword evidence="3 6" id="KW-0812">Transmembrane</keyword>
<dbReference type="PROSITE" id="PS50920">
    <property type="entry name" value="SOLCAR"/>
    <property type="match status" value="3"/>
</dbReference>
<feature type="repeat" description="Solcar" evidence="6">
    <location>
        <begin position="102"/>
        <end position="189"/>
    </location>
</feature>
<evidence type="ECO:0000256" key="1">
    <source>
        <dbReference type="ARBA" id="ARBA00004141"/>
    </source>
</evidence>
<dbReference type="PRINTS" id="PR00926">
    <property type="entry name" value="MITOCARRIER"/>
</dbReference>
<dbReference type="RefSeq" id="XP_020432725.1">
    <property type="nucleotide sequence ID" value="XM_020577398.1"/>
</dbReference>
<sequence length="323" mass="35744">MSEKSTFELKYLYAGGVAGVVSRTLTAPLERLKILNQVQPLLENGTKYNSIGSGIKTIWQEEGFIGLFRGNGVNVLKAGPQSAIRFFSYEAFKNIISEDKKLTTTQQMWAGACAGVTSVTATYPLEVVKTHLSLPIGKYPEVKSTLHYLAVIQRHDGIIGLFRGLSAAIVNIAPFSAINFTAYEACKKYGTILYNKSLNNNNNNNNNNNSNSNSNNIYKQTITTTTTTTPPVYFSTIYGAISGAFSMTILYPLDVIKRRIMLQRIRVGAPRYKNFIHCAYVIIKDEGVSALYRGIKPAYAKVIPTVSLNFGIYEFALLLFPNK</sequence>
<reference evidence="9 10" key="1">
    <citation type="journal article" date="2011" name="Genome Res.">
        <title>Phylogeny-wide analysis of social amoeba genomes highlights ancient origins for complex intercellular communication.</title>
        <authorList>
            <person name="Heidel A.J."/>
            <person name="Lawal H.M."/>
            <person name="Felder M."/>
            <person name="Schilde C."/>
            <person name="Helps N.R."/>
            <person name="Tunggal B."/>
            <person name="Rivero F."/>
            <person name="John U."/>
            <person name="Schleicher M."/>
            <person name="Eichinger L."/>
            <person name="Platzer M."/>
            <person name="Noegel A.A."/>
            <person name="Schaap P."/>
            <person name="Gloeckner G."/>
        </authorList>
    </citation>
    <scope>NUCLEOTIDE SEQUENCE [LARGE SCALE GENOMIC DNA]</scope>
    <source>
        <strain evidence="10">ATCC 26659 / Pp 5 / PN500</strain>
    </source>
</reference>
<dbReference type="PANTHER" id="PTHR24089">
    <property type="entry name" value="SOLUTE CARRIER FAMILY 25"/>
    <property type="match status" value="1"/>
</dbReference>
<dbReference type="GO" id="GO:0016020">
    <property type="term" value="C:membrane"/>
    <property type="evidence" value="ECO:0007669"/>
    <property type="project" value="UniProtKB-SubCell"/>
</dbReference>
<evidence type="ECO:0000313" key="10">
    <source>
        <dbReference type="Proteomes" id="UP000001396"/>
    </source>
</evidence>
<comment type="subcellular location">
    <subcellularLocation>
        <location evidence="1">Membrane</location>
        <topology evidence="1">Multi-pass membrane protein</topology>
    </subcellularLocation>
</comment>
<organism evidence="9 10">
    <name type="scientific">Heterostelium pallidum (strain ATCC 26659 / Pp 5 / PN500)</name>
    <name type="common">Cellular slime mold</name>
    <name type="synonym">Polysphondylium pallidum</name>
    <dbReference type="NCBI Taxonomy" id="670386"/>
    <lineage>
        <taxon>Eukaryota</taxon>
        <taxon>Amoebozoa</taxon>
        <taxon>Evosea</taxon>
        <taxon>Eumycetozoa</taxon>
        <taxon>Dictyostelia</taxon>
        <taxon>Acytosteliales</taxon>
        <taxon>Acytosteliaceae</taxon>
        <taxon>Heterostelium</taxon>
    </lineage>
</organism>
<proteinExistence type="inferred from homology"/>
<gene>
    <name evidence="9" type="primary">mcfA</name>
    <name evidence="9" type="ORF">PPL_06544</name>
</gene>
<dbReference type="InterPro" id="IPR018108">
    <property type="entry name" value="MCP_transmembrane"/>
</dbReference>
<evidence type="ECO:0000256" key="2">
    <source>
        <dbReference type="ARBA" id="ARBA00022448"/>
    </source>
</evidence>
<dbReference type="STRING" id="670386.D3BDG1"/>
<evidence type="ECO:0000313" key="9">
    <source>
        <dbReference type="EMBL" id="EFA80605.1"/>
    </source>
</evidence>
<evidence type="ECO:0000256" key="7">
    <source>
        <dbReference type="RuleBase" id="RU000488"/>
    </source>
</evidence>
<evidence type="ECO:0000256" key="4">
    <source>
        <dbReference type="ARBA" id="ARBA00022737"/>
    </source>
</evidence>
<dbReference type="EMBL" id="ADBJ01000029">
    <property type="protein sequence ID" value="EFA80605.1"/>
    <property type="molecule type" value="Genomic_DNA"/>
</dbReference>
<dbReference type="InterPro" id="IPR002067">
    <property type="entry name" value="MCP"/>
</dbReference>
<protein>
    <submittedName>
        <fullName evidence="9">Transmembrane protein</fullName>
    </submittedName>
</protein>